<evidence type="ECO:0000313" key="1">
    <source>
        <dbReference type="EMBL" id="GAC10326.1"/>
    </source>
</evidence>
<evidence type="ECO:0000313" key="2">
    <source>
        <dbReference type="Proteomes" id="UP000006320"/>
    </source>
</evidence>
<organism evidence="1 2">
    <name type="scientific">Paraglaciecola chathamensis S18K6</name>
    <dbReference type="NCBI Taxonomy" id="1127672"/>
    <lineage>
        <taxon>Bacteria</taxon>
        <taxon>Pseudomonadati</taxon>
        <taxon>Pseudomonadota</taxon>
        <taxon>Gammaproteobacteria</taxon>
        <taxon>Alteromonadales</taxon>
        <taxon>Alteromonadaceae</taxon>
        <taxon>Paraglaciecola</taxon>
    </lineage>
</organism>
<accession>A0AAV3UZT7</accession>
<sequence length="43" mass="5110">MNYHNTEVTASWLSEIKRCLSLPINIASKVELRHKKFRLLLQK</sequence>
<gene>
    <name evidence="1" type="ORF">GCHA_2379</name>
</gene>
<dbReference type="EMBL" id="BAEM01000033">
    <property type="protein sequence ID" value="GAC10326.1"/>
    <property type="molecule type" value="Genomic_DNA"/>
</dbReference>
<reference evidence="1 2" key="1">
    <citation type="journal article" date="2017" name="Antonie Van Leeuwenhoek">
        <title>Rhizobium rhizosphaerae sp. nov., a novel species isolated from rice rhizosphere.</title>
        <authorList>
            <person name="Zhao J.J."/>
            <person name="Zhang J."/>
            <person name="Zhang R.J."/>
            <person name="Zhang C.W."/>
            <person name="Yin H.Q."/>
            <person name="Zhang X.X."/>
        </authorList>
    </citation>
    <scope>NUCLEOTIDE SEQUENCE [LARGE SCALE GENOMIC DNA]</scope>
    <source>
        <strain evidence="1 2">S18K6</strain>
    </source>
</reference>
<comment type="caution">
    <text evidence="1">The sequence shown here is derived from an EMBL/GenBank/DDBJ whole genome shotgun (WGS) entry which is preliminary data.</text>
</comment>
<dbReference type="AlphaFoldDB" id="A0AAV3UZT7"/>
<dbReference type="Proteomes" id="UP000006320">
    <property type="component" value="Unassembled WGS sequence"/>
</dbReference>
<name>A0AAV3UZT7_9ALTE</name>
<protein>
    <submittedName>
        <fullName evidence="1">Uncharacterized protein</fullName>
    </submittedName>
</protein>
<proteinExistence type="predicted"/>